<evidence type="ECO:0000256" key="1">
    <source>
        <dbReference type="SAM" id="MobiDB-lite"/>
    </source>
</evidence>
<proteinExistence type="predicted"/>
<feature type="non-terminal residue" evidence="2">
    <location>
        <position position="153"/>
    </location>
</feature>
<organism evidence="2">
    <name type="scientific">marine sediment metagenome</name>
    <dbReference type="NCBI Taxonomy" id="412755"/>
    <lineage>
        <taxon>unclassified sequences</taxon>
        <taxon>metagenomes</taxon>
        <taxon>ecological metagenomes</taxon>
    </lineage>
</organism>
<feature type="region of interest" description="Disordered" evidence="1">
    <location>
        <begin position="53"/>
        <end position="75"/>
    </location>
</feature>
<evidence type="ECO:0000313" key="2">
    <source>
        <dbReference type="EMBL" id="KKM19068.1"/>
    </source>
</evidence>
<accession>A0A0F9KAE4</accession>
<reference evidence="2" key="1">
    <citation type="journal article" date="2015" name="Nature">
        <title>Complex archaea that bridge the gap between prokaryotes and eukaryotes.</title>
        <authorList>
            <person name="Spang A."/>
            <person name="Saw J.H."/>
            <person name="Jorgensen S.L."/>
            <person name="Zaremba-Niedzwiedzka K."/>
            <person name="Martijn J."/>
            <person name="Lind A.E."/>
            <person name="van Eijk R."/>
            <person name="Schleper C."/>
            <person name="Guy L."/>
            <person name="Ettema T.J."/>
        </authorList>
    </citation>
    <scope>NUCLEOTIDE SEQUENCE</scope>
</reference>
<name>A0A0F9KAE4_9ZZZZ</name>
<dbReference type="EMBL" id="LAZR01014076">
    <property type="protein sequence ID" value="KKM19068.1"/>
    <property type="molecule type" value="Genomic_DNA"/>
</dbReference>
<comment type="caution">
    <text evidence="2">The sequence shown here is derived from an EMBL/GenBank/DDBJ whole genome shotgun (WGS) entry which is preliminary data.</text>
</comment>
<dbReference type="AlphaFoldDB" id="A0A0F9KAE4"/>
<protein>
    <submittedName>
        <fullName evidence="2">Uncharacterized protein</fullName>
    </submittedName>
</protein>
<sequence length="153" mass="17296">MAERKGRWEVLEQSCGCCGVKNAVDGREWGYPMAKPAAEAVADFANWLEREQSLDKQPEEVPAQQRMKLRDPPFPGLKPVVDDLLDKSGTLKRLALEPDVVREVCLADSTYEVQTLASSEEFKAALDRGDHLVYARRELGGLWDYIVEKFPEE</sequence>
<gene>
    <name evidence="2" type="ORF">LCGC14_1659470</name>
</gene>